<organism evidence="10 11">
    <name type="scientific">Ceratopteris richardii</name>
    <name type="common">Triangle waterfern</name>
    <dbReference type="NCBI Taxonomy" id="49495"/>
    <lineage>
        <taxon>Eukaryota</taxon>
        <taxon>Viridiplantae</taxon>
        <taxon>Streptophyta</taxon>
        <taxon>Embryophyta</taxon>
        <taxon>Tracheophyta</taxon>
        <taxon>Polypodiopsida</taxon>
        <taxon>Polypodiidae</taxon>
        <taxon>Polypodiales</taxon>
        <taxon>Pteridineae</taxon>
        <taxon>Pteridaceae</taxon>
        <taxon>Parkerioideae</taxon>
        <taxon>Ceratopteris</taxon>
    </lineage>
</organism>
<evidence type="ECO:0000256" key="6">
    <source>
        <dbReference type="ARBA" id="ARBA00023242"/>
    </source>
</evidence>
<sequence length="607" mass="66727">MANEVTSQTSFLHISGLDSSTKEADLHDIFSGVAPVASIHIIRPAISTNSVCNAIVHFQPSVDRYTIAQASQSLENTLVNGEPIRILICDSNANPSEESCIGKVFVKGLDESIGDTELHDIFSPIGKVASCEVSLNDGKSNGYGFVRFETEEVANLSIQKLNGAEIKGKILCVENFDPKRYLATETNLYIKNIGLEITEEALKEEFSGYGEITSLIIMRDADGNPKGFGFVNFKTKDSAENALKAMNGKILGCKALYVALAQKKAERERMLQHQFEERRAERAQKYKESNLYVKNLADLVDDEALYEHFSAHGNIVSAKVMLDERGLSKGFGFVCFSSPREAESALSEHQSILFGRYIYVAVAQPKEIRHAHLENLFAQKTAAIDRPQYGMLPSADFPSYNCIAPPVSYQFSPLENIMPRQAYTQAYTPSSIDSGFPPMPYFYGLGPYCQPQESTCTGDFTTFLPPAGGVAPPLIPSHFIPSTQTIAGGVLHMPFPIAGVQPMACFGRAEPSCHPQQTMCKGDFGTFPQPNPGELHMPSPIPSFQPMPCFDRSQPACHHQRSIIVGDSEFFLQPNYTELCMPPSISGSQPMPYIRLPFPDRASAKEA</sequence>
<comment type="caution">
    <text evidence="10">The sequence shown here is derived from an EMBL/GenBank/DDBJ whole genome shotgun (WGS) entry which is preliminary data.</text>
</comment>
<proteinExistence type="predicted"/>
<protein>
    <recommendedName>
        <fullName evidence="9">RRM domain-containing protein</fullName>
    </recommendedName>
</protein>
<dbReference type="SUPFAM" id="SSF54928">
    <property type="entry name" value="RNA-binding domain, RBD"/>
    <property type="match status" value="3"/>
</dbReference>
<evidence type="ECO:0000259" key="9">
    <source>
        <dbReference type="PROSITE" id="PS50102"/>
    </source>
</evidence>
<evidence type="ECO:0000256" key="5">
    <source>
        <dbReference type="ARBA" id="ARBA00022884"/>
    </source>
</evidence>
<dbReference type="OrthoDB" id="19742at2759"/>
<evidence type="ECO:0000256" key="7">
    <source>
        <dbReference type="ARBA" id="ARBA00054110"/>
    </source>
</evidence>
<keyword evidence="3" id="KW-0963">Cytoplasm</keyword>
<dbReference type="InterPro" id="IPR035979">
    <property type="entry name" value="RBD_domain_sf"/>
</dbReference>
<evidence type="ECO:0000256" key="2">
    <source>
        <dbReference type="ARBA" id="ARBA00004496"/>
    </source>
</evidence>
<evidence type="ECO:0000256" key="4">
    <source>
        <dbReference type="ARBA" id="ARBA00022737"/>
    </source>
</evidence>
<dbReference type="InterPro" id="IPR000504">
    <property type="entry name" value="RRM_dom"/>
</dbReference>
<evidence type="ECO:0000256" key="1">
    <source>
        <dbReference type="ARBA" id="ARBA00004123"/>
    </source>
</evidence>
<dbReference type="InterPro" id="IPR012677">
    <property type="entry name" value="Nucleotide-bd_a/b_plait_sf"/>
</dbReference>
<comment type="function">
    <text evidence="7">Binds the poly(A) tail of mRNA. Appears to be an important mediator of the multiple roles of the poly(A) tail in mRNA biogenesis, stability and translation.</text>
</comment>
<keyword evidence="6" id="KW-0539">Nucleus</keyword>
<evidence type="ECO:0000313" key="10">
    <source>
        <dbReference type="EMBL" id="KAH7388553.1"/>
    </source>
</evidence>
<dbReference type="Proteomes" id="UP000825935">
    <property type="component" value="Chromosome 16"/>
</dbReference>
<dbReference type="CDD" id="cd12380">
    <property type="entry name" value="RRM3_I_PABPs"/>
    <property type="match status" value="1"/>
</dbReference>
<accession>A0A8T2T3Q2</accession>
<dbReference type="GO" id="GO:0005737">
    <property type="term" value="C:cytoplasm"/>
    <property type="evidence" value="ECO:0007669"/>
    <property type="project" value="UniProtKB-SubCell"/>
</dbReference>
<evidence type="ECO:0000313" key="11">
    <source>
        <dbReference type="Proteomes" id="UP000825935"/>
    </source>
</evidence>
<dbReference type="SMART" id="SM00360">
    <property type="entry name" value="RRM"/>
    <property type="match status" value="4"/>
</dbReference>
<evidence type="ECO:0000256" key="3">
    <source>
        <dbReference type="ARBA" id="ARBA00022490"/>
    </source>
</evidence>
<dbReference type="Pfam" id="PF00076">
    <property type="entry name" value="RRM_1"/>
    <property type="match status" value="3"/>
</dbReference>
<dbReference type="Gene3D" id="3.30.70.330">
    <property type="match status" value="4"/>
</dbReference>
<feature type="domain" description="RRM" evidence="9">
    <location>
        <begin position="289"/>
        <end position="365"/>
    </location>
</feature>
<feature type="domain" description="RRM" evidence="9">
    <location>
        <begin position="102"/>
        <end position="178"/>
    </location>
</feature>
<reference evidence="10" key="1">
    <citation type="submission" date="2021-08" db="EMBL/GenBank/DDBJ databases">
        <title>WGS assembly of Ceratopteris richardii.</title>
        <authorList>
            <person name="Marchant D.B."/>
            <person name="Chen G."/>
            <person name="Jenkins J."/>
            <person name="Shu S."/>
            <person name="Leebens-Mack J."/>
            <person name="Grimwood J."/>
            <person name="Schmutz J."/>
            <person name="Soltis P."/>
            <person name="Soltis D."/>
            <person name="Chen Z.-H."/>
        </authorList>
    </citation>
    <scope>NUCLEOTIDE SEQUENCE</scope>
    <source>
        <strain evidence="10">Whitten #5841</strain>
        <tissue evidence="10">Leaf</tissue>
    </source>
</reference>
<dbReference type="OMA" id="NDIMAFR"/>
<dbReference type="GO" id="GO:0003723">
    <property type="term" value="F:RNA binding"/>
    <property type="evidence" value="ECO:0007669"/>
    <property type="project" value="UniProtKB-UniRule"/>
</dbReference>
<feature type="domain" description="RRM" evidence="9">
    <location>
        <begin position="10"/>
        <end position="91"/>
    </location>
</feature>
<evidence type="ECO:0000256" key="8">
    <source>
        <dbReference type="PROSITE-ProRule" id="PRU00176"/>
    </source>
</evidence>
<dbReference type="FunFam" id="3.30.70.330:FF:000651">
    <property type="entry name" value="Poly(A) binding protein cytoplasmic 1 like"/>
    <property type="match status" value="1"/>
</dbReference>
<keyword evidence="5 8" id="KW-0694">RNA-binding</keyword>
<dbReference type="PANTHER" id="PTHR24012">
    <property type="entry name" value="RNA BINDING PROTEIN"/>
    <property type="match status" value="1"/>
</dbReference>
<dbReference type="PROSITE" id="PS50102">
    <property type="entry name" value="RRM"/>
    <property type="match status" value="4"/>
</dbReference>
<comment type="subcellular location">
    <subcellularLocation>
        <location evidence="2">Cytoplasm</location>
    </subcellularLocation>
    <subcellularLocation>
        <location evidence="1">Nucleus</location>
    </subcellularLocation>
</comment>
<gene>
    <name evidence="10" type="ORF">KP509_16G081500</name>
</gene>
<dbReference type="GO" id="GO:0005634">
    <property type="term" value="C:nucleus"/>
    <property type="evidence" value="ECO:0007669"/>
    <property type="project" value="UniProtKB-SubCell"/>
</dbReference>
<feature type="domain" description="RRM" evidence="9">
    <location>
        <begin position="186"/>
        <end position="263"/>
    </location>
</feature>
<keyword evidence="4" id="KW-0677">Repeat</keyword>
<name>A0A8T2T3Q2_CERRI</name>
<dbReference type="AlphaFoldDB" id="A0A8T2T3Q2"/>
<dbReference type="EMBL" id="CM035421">
    <property type="protein sequence ID" value="KAH7388553.1"/>
    <property type="molecule type" value="Genomic_DNA"/>
</dbReference>
<keyword evidence="11" id="KW-1185">Reference proteome</keyword>